<evidence type="ECO:0000313" key="2">
    <source>
        <dbReference type="Proteomes" id="UP000525923"/>
    </source>
</evidence>
<evidence type="ECO:0000313" key="1">
    <source>
        <dbReference type="EMBL" id="MBB5181881.1"/>
    </source>
</evidence>
<dbReference type="EMBL" id="JACHHE010000014">
    <property type="protein sequence ID" value="MBB5181881.1"/>
    <property type="molecule type" value="Genomic_DNA"/>
</dbReference>
<name>A0A7W8CUH7_9BACL</name>
<sequence>MDRYILYETYRLAILIDLIQPAELIREIDLYITAAPVEEIPHVFYVLSLASNRRVMLELLTDLAKGVDQELPSHIVAGLLHERRDQYDSTELYRKAGMLASLLSDPEEDVAVEFKELAYRNEVAQQAYGSRFKRKKTRERMLAKNEQELQNGLAKYAGFAQHFSFQEWGH</sequence>
<organism evidence="1 2">
    <name type="scientific">Planococcus koreensis</name>
    <dbReference type="NCBI Taxonomy" id="112331"/>
    <lineage>
        <taxon>Bacteria</taxon>
        <taxon>Bacillati</taxon>
        <taxon>Bacillota</taxon>
        <taxon>Bacilli</taxon>
        <taxon>Bacillales</taxon>
        <taxon>Caryophanaceae</taxon>
        <taxon>Planococcus</taxon>
    </lineage>
</organism>
<reference evidence="1 2" key="1">
    <citation type="submission" date="2020-08" db="EMBL/GenBank/DDBJ databases">
        <title>Genomic Encyclopedia of Type Strains, Phase IV (KMG-IV): sequencing the most valuable type-strain genomes for metagenomic binning, comparative biology and taxonomic classification.</title>
        <authorList>
            <person name="Goeker M."/>
        </authorList>
    </citation>
    <scope>NUCLEOTIDE SEQUENCE [LARGE SCALE GENOMIC DNA]</scope>
    <source>
        <strain evidence="1 2">DSM 15895</strain>
    </source>
</reference>
<comment type="caution">
    <text evidence="1">The sequence shown here is derived from an EMBL/GenBank/DDBJ whole genome shotgun (WGS) entry which is preliminary data.</text>
</comment>
<dbReference type="AlphaFoldDB" id="A0A7W8CUH7"/>
<dbReference type="Proteomes" id="UP000525923">
    <property type="component" value="Unassembled WGS sequence"/>
</dbReference>
<accession>A0A7W8CUH7</accession>
<dbReference type="OrthoDB" id="2450075at2"/>
<proteinExistence type="predicted"/>
<protein>
    <submittedName>
        <fullName evidence="1">Uncharacterized protein</fullName>
    </submittedName>
</protein>
<dbReference type="RefSeq" id="WP_135502653.1">
    <property type="nucleotide sequence ID" value="NZ_JACHHE010000014.1"/>
</dbReference>
<gene>
    <name evidence="1" type="ORF">HNQ44_003356</name>
</gene>
<keyword evidence="2" id="KW-1185">Reference proteome</keyword>